<dbReference type="Proteomes" id="UP000320580">
    <property type="component" value="Chromosome"/>
</dbReference>
<keyword evidence="4" id="KW-1185">Reference proteome</keyword>
<dbReference type="AlphaFoldDB" id="A0A5B8IGX9"/>
<reference evidence="3 4" key="1">
    <citation type="submission" date="2019-07" db="EMBL/GenBank/DDBJ databases">
        <authorList>
            <person name="Zhu P."/>
        </authorList>
    </citation>
    <scope>NUCLEOTIDE SEQUENCE [LARGE SCALE GENOMIC DNA]</scope>
    <source>
        <strain evidence="3 4">SSL-25</strain>
    </source>
</reference>
<dbReference type="EMBL" id="CP042266">
    <property type="protein sequence ID" value="QDY76569.1"/>
    <property type="molecule type" value="Genomic_DNA"/>
</dbReference>
<protein>
    <submittedName>
        <fullName evidence="3">DUF4097 domain-containing protein</fullName>
    </submittedName>
</protein>
<feature type="compositionally biased region" description="Basic and acidic residues" evidence="1">
    <location>
        <begin position="238"/>
        <end position="247"/>
    </location>
</feature>
<dbReference type="KEGG" id="sqz:FQU76_08515"/>
<feature type="domain" description="DUF4097" evidence="2">
    <location>
        <begin position="136"/>
        <end position="254"/>
    </location>
</feature>
<name>A0A5B8IGX9_9ACTN</name>
<evidence type="ECO:0000259" key="2">
    <source>
        <dbReference type="Pfam" id="PF13349"/>
    </source>
</evidence>
<gene>
    <name evidence="3" type="ORF">FQU76_08515</name>
</gene>
<evidence type="ECO:0000313" key="3">
    <source>
        <dbReference type="EMBL" id="QDY76569.1"/>
    </source>
</evidence>
<dbReference type="OrthoDB" id="5243271at2"/>
<dbReference type="RefSeq" id="WP_146479865.1">
    <property type="nucleotide sequence ID" value="NZ_CP042266.1"/>
</dbReference>
<evidence type="ECO:0000256" key="1">
    <source>
        <dbReference type="SAM" id="MobiDB-lite"/>
    </source>
</evidence>
<organism evidence="3 4">
    <name type="scientific">Streptomyces qinzhouensis</name>
    <dbReference type="NCBI Taxonomy" id="2599401"/>
    <lineage>
        <taxon>Bacteria</taxon>
        <taxon>Bacillati</taxon>
        <taxon>Actinomycetota</taxon>
        <taxon>Actinomycetes</taxon>
        <taxon>Kitasatosporales</taxon>
        <taxon>Streptomycetaceae</taxon>
        <taxon>Streptomyces</taxon>
    </lineage>
</organism>
<proteinExistence type="predicted"/>
<accession>A0A5B8IGX9</accession>
<dbReference type="Pfam" id="PF13349">
    <property type="entry name" value="DUF4097"/>
    <property type="match status" value="1"/>
</dbReference>
<sequence length="258" mass="26707">MDGRAARGIVAIGVGGALVFGAVGCGAADAEGAPVERKSFAVVGKELVVDVDDSDVTLVPGDGDEVKVTRQVDGWAVVGGGPDPQWRMEDGKLILRTNCNGFVGDCDSRHTVEVPKGVAVTVKHDNGKVNASAFGTPLKISSDNGDVTVRGTTGDLRLSTENGEVRAEDVSAGEVNVKSDNGDVKIRMKTAAEKLEAVTDNGGVVVELPPAGAPYAVNSNADNGSRKIRLSDAEQDDSSPRKVRVESENGDVTVRLKG</sequence>
<dbReference type="PROSITE" id="PS51257">
    <property type="entry name" value="PROKAR_LIPOPROTEIN"/>
    <property type="match status" value="1"/>
</dbReference>
<feature type="region of interest" description="Disordered" evidence="1">
    <location>
        <begin position="230"/>
        <end position="258"/>
    </location>
</feature>
<dbReference type="InterPro" id="IPR025164">
    <property type="entry name" value="Toastrack_DUF4097"/>
</dbReference>
<evidence type="ECO:0000313" key="4">
    <source>
        <dbReference type="Proteomes" id="UP000320580"/>
    </source>
</evidence>